<dbReference type="GO" id="GO:0051539">
    <property type="term" value="F:4 iron, 4 sulfur cluster binding"/>
    <property type="evidence" value="ECO:0007669"/>
    <property type="project" value="UniProtKB-UniRule"/>
</dbReference>
<feature type="binding site" evidence="9">
    <location>
        <position position="44"/>
    </location>
    <ligand>
        <name>[4Fe-4S] cluster</name>
        <dbReference type="ChEBI" id="CHEBI:49883"/>
        <label>1</label>
    </ligand>
</feature>
<evidence type="ECO:0000256" key="9">
    <source>
        <dbReference type="HAMAP-Rule" id="MF_01921"/>
    </source>
</evidence>
<evidence type="ECO:0000256" key="8">
    <source>
        <dbReference type="ARBA" id="ARBA00049466"/>
    </source>
</evidence>
<keyword evidence="12" id="KW-1185">Reference proteome</keyword>
<dbReference type="eggNOG" id="arCOG04174">
    <property type="taxonomic scope" value="Archaea"/>
</dbReference>
<gene>
    <name evidence="9" type="primary">taw1</name>
    <name evidence="11" type="ORF">RRC421</name>
</gene>
<dbReference type="InterPro" id="IPR007197">
    <property type="entry name" value="rSAM"/>
</dbReference>
<dbReference type="STRING" id="351160.RRC421"/>
<evidence type="ECO:0000256" key="1">
    <source>
        <dbReference type="ARBA" id="ARBA00022485"/>
    </source>
</evidence>
<dbReference type="Proteomes" id="UP000000663">
    <property type="component" value="Chromosome"/>
</dbReference>
<feature type="binding site" evidence="9">
    <location>
        <position position="31"/>
    </location>
    <ligand>
        <name>[4Fe-4S] cluster</name>
        <dbReference type="ChEBI" id="CHEBI:49883"/>
        <label>1</label>
    </ligand>
</feature>
<dbReference type="GO" id="GO:0008033">
    <property type="term" value="P:tRNA processing"/>
    <property type="evidence" value="ECO:0007669"/>
    <property type="project" value="UniProtKB-UniRule"/>
</dbReference>
<comment type="cofactor">
    <cofactor evidence="9">
        <name>[4Fe-4S] cluster</name>
        <dbReference type="ChEBI" id="CHEBI:49883"/>
    </cofactor>
    <text evidence="9">Binds 2 [4Fe-4S] clusters. Binds 1 [4Fe-4S] cluster coordinated with 3 cysteines and an exchangeable S-adenosyl-L-methionine.</text>
</comment>
<feature type="binding site" evidence="9">
    <location>
        <position position="73"/>
    </location>
    <ligand>
        <name>[4Fe-4S] cluster</name>
        <dbReference type="ChEBI" id="CHEBI:49883"/>
        <label>2</label>
        <note>4Fe-4S-S-AdoMet</note>
    </ligand>
</feature>
<comment type="function">
    <text evidence="9">Component of the wyosine derivatives biosynthesis pathway that catalyzes the condensation of N-methylguanine with 2 carbon atoms from pyruvate to form the tricyclic 4-demethylwyosine (imG-14) on guanosine-37 of tRNA(Phe).</text>
</comment>
<dbReference type="Pfam" id="PF04055">
    <property type="entry name" value="Radical_SAM"/>
    <property type="match status" value="1"/>
</dbReference>
<dbReference type="EC" id="4.1.3.44" evidence="9"/>
<evidence type="ECO:0000256" key="5">
    <source>
        <dbReference type="ARBA" id="ARBA00023004"/>
    </source>
</evidence>
<feature type="domain" description="Radical SAM core" evidence="10">
    <location>
        <begin position="50"/>
        <end position="286"/>
    </location>
</feature>
<dbReference type="HAMAP" id="MF_01921">
    <property type="entry name" value="TYW1_archaea"/>
    <property type="match status" value="1"/>
</dbReference>
<dbReference type="GO" id="GO:0046872">
    <property type="term" value="F:metal ion binding"/>
    <property type="evidence" value="ECO:0007669"/>
    <property type="project" value="UniProtKB-KW"/>
</dbReference>
<accession>Q0W0G8</accession>
<evidence type="ECO:0000259" key="10">
    <source>
        <dbReference type="PROSITE" id="PS51918"/>
    </source>
</evidence>
<dbReference type="InterPro" id="IPR034556">
    <property type="entry name" value="tRNA_wybutosine-synthase"/>
</dbReference>
<dbReference type="PATRIC" id="fig|351160.9.peg.147"/>
<proteinExistence type="inferred from homology"/>
<feature type="binding site" evidence="9">
    <location>
        <position position="70"/>
    </location>
    <ligand>
        <name>[4Fe-4S] cluster</name>
        <dbReference type="ChEBI" id="CHEBI:49883"/>
        <label>2</label>
        <note>4Fe-4S-S-AdoMet</note>
    </ligand>
</feature>
<dbReference type="NCBIfam" id="TIGR03972">
    <property type="entry name" value="rSAM_TYW1"/>
    <property type="match status" value="1"/>
</dbReference>
<keyword evidence="5 9" id="KW-0408">Iron</keyword>
<comment type="subcellular location">
    <subcellularLocation>
        <location evidence="9">Cytoplasm</location>
    </subcellularLocation>
</comment>
<dbReference type="OrthoDB" id="68499at2157"/>
<dbReference type="KEGG" id="rci:RRC421"/>
<keyword evidence="3 9" id="KW-0819">tRNA processing</keyword>
<dbReference type="Gene3D" id="3.20.20.70">
    <property type="entry name" value="Aldolase class I"/>
    <property type="match status" value="1"/>
</dbReference>
<feature type="binding site" evidence="9">
    <location>
        <position position="57"/>
    </location>
    <ligand>
        <name>[4Fe-4S] cluster</name>
        <dbReference type="ChEBI" id="CHEBI:49883"/>
        <label>1</label>
    </ligand>
</feature>
<keyword evidence="6 9" id="KW-0411">Iron-sulfur</keyword>
<sequence length="309" mass="34827">MESTVTAANLIDLLRKQGYHILGRHSAIKPCLWLNRSIKAKGSCYKAQFYGISSHRCVQMTPCVACNQRCLHCWRPVEEPFTIESWDKPELIAEQAIAEQLRFVSGYGGTDSADKAIWKEAFKPKHAAISLVGEPTLYPYLDELIELFKSKEMSTFIVTNGTRPDVLAQISPSQLYMSLDAPDHETYLATCNPAGDLWNKVQESLEVLGSRPQQRRALRITLVKGLNMKDPAGYARQISTAKPDYVEVKAYMHLGYSRYRLPREAMPRHAEVLEFAKDVAAACGYKLAMDVELSRVVLLSRDGTARRLE</sequence>
<keyword evidence="1 9" id="KW-0004">4Fe-4S</keyword>
<evidence type="ECO:0000313" key="11">
    <source>
        <dbReference type="EMBL" id="CAJ38125.1"/>
    </source>
</evidence>
<comment type="catalytic activity">
    <reaction evidence="8 9">
        <text>N(1)-methylguanosine(37) in tRNA(Phe) + pyruvate + S-adenosyl-L-methionine = 4-demethylwyosine(37) in tRNA(Phe) + 5'-deoxyadenosine + L-methionine + CO2 + H2O</text>
        <dbReference type="Rhea" id="RHEA:36347"/>
        <dbReference type="Rhea" id="RHEA-COMP:10164"/>
        <dbReference type="Rhea" id="RHEA-COMP:10165"/>
        <dbReference type="ChEBI" id="CHEBI:15361"/>
        <dbReference type="ChEBI" id="CHEBI:15377"/>
        <dbReference type="ChEBI" id="CHEBI:16526"/>
        <dbReference type="ChEBI" id="CHEBI:17319"/>
        <dbReference type="ChEBI" id="CHEBI:57844"/>
        <dbReference type="ChEBI" id="CHEBI:59789"/>
        <dbReference type="ChEBI" id="CHEBI:64315"/>
        <dbReference type="ChEBI" id="CHEBI:73542"/>
        <dbReference type="EC" id="4.1.3.44"/>
    </reaction>
</comment>
<dbReference type="SFLD" id="SFLDS00029">
    <property type="entry name" value="Radical_SAM"/>
    <property type="match status" value="1"/>
</dbReference>
<dbReference type="InterPro" id="IPR023993">
    <property type="entry name" value="TYW1_archaea"/>
</dbReference>
<name>Q0W0G8_METAR</name>
<dbReference type="PROSITE" id="PS51918">
    <property type="entry name" value="RADICAL_SAM"/>
    <property type="match status" value="1"/>
</dbReference>
<dbReference type="PANTHER" id="PTHR13930:SF0">
    <property type="entry name" value="S-ADENOSYL-L-METHIONINE-DEPENDENT TRNA 4-DEMETHYLWYOSINE SYNTHASE TYW1-RELATED"/>
    <property type="match status" value="1"/>
</dbReference>
<keyword evidence="9" id="KW-0963">Cytoplasm</keyword>
<feature type="binding site" evidence="9">
    <location>
        <position position="66"/>
    </location>
    <ligand>
        <name>[4Fe-4S] cluster</name>
        <dbReference type="ChEBI" id="CHEBI:49883"/>
        <label>2</label>
        <note>4Fe-4S-S-AdoMet</note>
    </ligand>
</feature>
<comment type="subunit">
    <text evidence="9">Monomer.</text>
</comment>
<evidence type="ECO:0000313" key="12">
    <source>
        <dbReference type="Proteomes" id="UP000000663"/>
    </source>
</evidence>
<keyword evidence="2 9" id="KW-0949">S-adenosyl-L-methionine</keyword>
<evidence type="ECO:0000256" key="6">
    <source>
        <dbReference type="ARBA" id="ARBA00023014"/>
    </source>
</evidence>
<dbReference type="Pfam" id="PF08608">
    <property type="entry name" value="Wyosine_form"/>
    <property type="match status" value="1"/>
</dbReference>
<dbReference type="GO" id="GO:0005737">
    <property type="term" value="C:cytoplasm"/>
    <property type="evidence" value="ECO:0007669"/>
    <property type="project" value="UniProtKB-SubCell"/>
</dbReference>
<evidence type="ECO:0000256" key="4">
    <source>
        <dbReference type="ARBA" id="ARBA00022723"/>
    </source>
</evidence>
<dbReference type="InterPro" id="IPR013917">
    <property type="entry name" value="tRNA_wybutosine-synth"/>
</dbReference>
<dbReference type="SFLD" id="SFLDG01071">
    <property type="entry name" value="tRNA_wybutosine-synthesizing"/>
    <property type="match status" value="1"/>
</dbReference>
<organism evidence="11 12">
    <name type="scientific">Methanocella arvoryzae (strain DSM 22066 / NBRC 105507 / MRE50)</name>
    <dbReference type="NCBI Taxonomy" id="351160"/>
    <lineage>
        <taxon>Archaea</taxon>
        <taxon>Methanobacteriati</taxon>
        <taxon>Methanobacteriota</taxon>
        <taxon>Stenosarchaea group</taxon>
        <taxon>Methanomicrobia</taxon>
        <taxon>Methanocellales</taxon>
        <taxon>Methanocellaceae</taxon>
        <taxon>Methanocella</taxon>
    </lineage>
</organism>
<reference evidence="11 12" key="1">
    <citation type="journal article" date="2006" name="Science">
        <title>Genome of rice cluster I archaea -- the key methane producers in the rice rhizosphere.</title>
        <authorList>
            <person name="Erkel C."/>
            <person name="Kube M."/>
            <person name="Reinhardt R."/>
            <person name="Liesack W."/>
        </authorList>
    </citation>
    <scope>NUCLEOTIDE SEQUENCE [LARGE SCALE GENOMIC DNA]</scope>
    <source>
        <strain evidence="12">DSM 22066 / NBRC 105507 / MRE50</strain>
    </source>
</reference>
<dbReference type="GO" id="GO:0102521">
    <property type="term" value="F:tRNA-4-demethylwyosine synthase activity"/>
    <property type="evidence" value="ECO:0007669"/>
    <property type="project" value="UniProtKB-EC"/>
</dbReference>
<dbReference type="CDD" id="cd01335">
    <property type="entry name" value="Radical_SAM"/>
    <property type="match status" value="1"/>
</dbReference>
<dbReference type="InterPro" id="IPR013785">
    <property type="entry name" value="Aldolase_TIM"/>
</dbReference>
<dbReference type="InterPro" id="IPR058240">
    <property type="entry name" value="rSAM_sf"/>
</dbReference>
<keyword evidence="7 9" id="KW-0456">Lyase</keyword>
<evidence type="ECO:0000256" key="7">
    <source>
        <dbReference type="ARBA" id="ARBA00023239"/>
    </source>
</evidence>
<evidence type="ECO:0000256" key="3">
    <source>
        <dbReference type="ARBA" id="ARBA00022694"/>
    </source>
</evidence>
<dbReference type="SFLD" id="SFLDF00284">
    <property type="entry name" value="tRNA_wybutosine-synthesizing"/>
    <property type="match status" value="1"/>
</dbReference>
<dbReference type="SUPFAM" id="SSF102114">
    <property type="entry name" value="Radical SAM enzymes"/>
    <property type="match status" value="1"/>
</dbReference>
<keyword evidence="4 9" id="KW-0479">Metal-binding</keyword>
<dbReference type="PANTHER" id="PTHR13930">
    <property type="entry name" value="S-ADENOSYL-L-METHIONINE-DEPENDENT TRNA 4-DEMETHYLWYOSINE SYNTHASE"/>
    <property type="match status" value="1"/>
</dbReference>
<protein>
    <recommendedName>
        <fullName evidence="9">S-adenosyl-L-methionine-dependent tRNA 4-demethylwyosine synthase</fullName>
        <ecNumber evidence="9">4.1.3.44</ecNumber>
    </recommendedName>
    <alternativeName>
        <fullName evidence="9">tRNA wyosine derivatives biosynthesis protein Taw1</fullName>
    </alternativeName>
</protein>
<dbReference type="EMBL" id="AM114193">
    <property type="protein sequence ID" value="CAJ38125.1"/>
    <property type="molecule type" value="Genomic_DNA"/>
</dbReference>
<dbReference type="AlphaFoldDB" id="Q0W0G8"/>
<evidence type="ECO:0000256" key="2">
    <source>
        <dbReference type="ARBA" id="ARBA00022691"/>
    </source>
</evidence>
<comment type="similarity">
    <text evidence="9">Belongs to the TYW1 family.</text>
</comment>